<dbReference type="Pfam" id="PF09335">
    <property type="entry name" value="VTT_dom"/>
    <property type="match status" value="1"/>
</dbReference>
<dbReference type="InterPro" id="IPR051311">
    <property type="entry name" value="DedA_domain"/>
</dbReference>
<evidence type="ECO:0000256" key="1">
    <source>
        <dbReference type="ARBA" id="ARBA00004651"/>
    </source>
</evidence>
<evidence type="ECO:0000256" key="7">
    <source>
        <dbReference type="SAM" id="Phobius"/>
    </source>
</evidence>
<accession>A0A6I2F1L2</accession>
<evidence type="ECO:0000256" key="6">
    <source>
        <dbReference type="ARBA" id="ARBA00023136"/>
    </source>
</evidence>
<comment type="caution">
    <text evidence="9">The sequence shown here is derived from an EMBL/GenBank/DDBJ whole genome shotgun (WGS) entry which is preliminary data.</text>
</comment>
<feature type="domain" description="VTT" evidence="8">
    <location>
        <begin position="37"/>
        <end position="161"/>
    </location>
</feature>
<dbReference type="Proteomes" id="UP000431080">
    <property type="component" value="Unassembled WGS sequence"/>
</dbReference>
<evidence type="ECO:0000256" key="5">
    <source>
        <dbReference type="ARBA" id="ARBA00022989"/>
    </source>
</evidence>
<organism evidence="9 10">
    <name type="scientific">Agromyces agglutinans</name>
    <dbReference type="NCBI Taxonomy" id="2662258"/>
    <lineage>
        <taxon>Bacteria</taxon>
        <taxon>Bacillati</taxon>
        <taxon>Actinomycetota</taxon>
        <taxon>Actinomycetes</taxon>
        <taxon>Micrococcales</taxon>
        <taxon>Microbacteriaceae</taxon>
        <taxon>Agromyces</taxon>
    </lineage>
</organism>
<evidence type="ECO:0000313" key="10">
    <source>
        <dbReference type="Proteomes" id="UP000431080"/>
    </source>
</evidence>
<keyword evidence="5 7" id="KW-1133">Transmembrane helix</keyword>
<evidence type="ECO:0000259" key="8">
    <source>
        <dbReference type="Pfam" id="PF09335"/>
    </source>
</evidence>
<feature type="transmembrane region" description="Helical" evidence="7">
    <location>
        <begin position="142"/>
        <end position="167"/>
    </location>
</feature>
<keyword evidence="4 7" id="KW-0812">Transmembrane</keyword>
<dbReference type="InterPro" id="IPR032816">
    <property type="entry name" value="VTT_dom"/>
</dbReference>
<protein>
    <submittedName>
        <fullName evidence="9">DedA family protein</fullName>
    </submittedName>
</protein>
<dbReference type="PANTHER" id="PTHR42709">
    <property type="entry name" value="ALKALINE PHOSPHATASE LIKE PROTEIN"/>
    <property type="match status" value="1"/>
</dbReference>
<dbReference type="AlphaFoldDB" id="A0A6I2F1L2"/>
<dbReference type="EMBL" id="WJIF01000001">
    <property type="protein sequence ID" value="MRG58352.1"/>
    <property type="molecule type" value="Genomic_DNA"/>
</dbReference>
<reference evidence="9 10" key="1">
    <citation type="submission" date="2019-10" db="EMBL/GenBank/DDBJ databases">
        <authorList>
            <person name="Nie G."/>
            <person name="Ming H."/>
            <person name="Yi B."/>
        </authorList>
    </citation>
    <scope>NUCLEOTIDE SEQUENCE [LARGE SCALE GENOMIC DNA]</scope>
    <source>
        <strain evidence="9 10">CFH 90414</strain>
    </source>
</reference>
<evidence type="ECO:0000313" key="9">
    <source>
        <dbReference type="EMBL" id="MRG58352.1"/>
    </source>
</evidence>
<dbReference type="GO" id="GO:0005886">
    <property type="term" value="C:plasma membrane"/>
    <property type="evidence" value="ECO:0007669"/>
    <property type="project" value="UniProtKB-SubCell"/>
</dbReference>
<keyword evidence="6 7" id="KW-0472">Membrane</keyword>
<feature type="transmembrane region" description="Helical" evidence="7">
    <location>
        <begin position="20"/>
        <end position="38"/>
    </location>
</feature>
<keyword evidence="3" id="KW-1003">Cell membrane</keyword>
<keyword evidence="10" id="KW-1185">Reference proteome</keyword>
<comment type="subcellular location">
    <subcellularLocation>
        <location evidence="1">Cell membrane</location>
        <topology evidence="1">Multi-pass membrane protein</topology>
    </subcellularLocation>
</comment>
<feature type="transmembrane region" description="Helical" evidence="7">
    <location>
        <begin position="173"/>
        <end position="194"/>
    </location>
</feature>
<dbReference type="PANTHER" id="PTHR42709:SF6">
    <property type="entry name" value="UNDECAPRENYL PHOSPHATE TRANSPORTER A"/>
    <property type="match status" value="1"/>
</dbReference>
<proteinExistence type="inferred from homology"/>
<feature type="transmembrane region" description="Helical" evidence="7">
    <location>
        <begin position="58"/>
        <end position="77"/>
    </location>
</feature>
<name>A0A6I2F1L2_9MICO</name>
<evidence type="ECO:0000256" key="4">
    <source>
        <dbReference type="ARBA" id="ARBA00022692"/>
    </source>
</evidence>
<evidence type="ECO:0000256" key="2">
    <source>
        <dbReference type="ARBA" id="ARBA00010792"/>
    </source>
</evidence>
<evidence type="ECO:0000256" key="3">
    <source>
        <dbReference type="ARBA" id="ARBA00022475"/>
    </source>
</evidence>
<sequence>MDLLAMLTTLVNDLAASPWVYLVVFAVCVIDGFFPPVPSETVVVGAATVSVVSGQPNLLLLIGVAAVGAIIGDNLAYQVGRVMGTDRFRWMRSRRVSNAVDWARRGLDRRGALLIFTARYIPVGRIAVNMTAGATGYPLRRFLPLSIAAGITWAAYSAICGIVAGQWLHDQPLLAIVLAIVVAALVGAVADAVIRRILNRTVAKPSVDPAIEPAGDREGLDVAPAEAAACS</sequence>
<gene>
    <name evidence="9" type="ORF">GE115_00460</name>
</gene>
<dbReference type="RefSeq" id="WP_153682877.1">
    <property type="nucleotide sequence ID" value="NZ_WJIF01000001.1"/>
</dbReference>
<comment type="similarity">
    <text evidence="2">Belongs to the DedA family.</text>
</comment>